<name>A0A7V4U0Y8_CALAY</name>
<evidence type="ECO:0000256" key="1">
    <source>
        <dbReference type="ARBA" id="ARBA00022553"/>
    </source>
</evidence>
<feature type="domain" description="Histidine kinase/HSP90-like ATPase" evidence="3">
    <location>
        <begin position="959"/>
        <end position="1039"/>
    </location>
</feature>
<feature type="domain" description="Two component regulator three Y" evidence="4">
    <location>
        <begin position="727"/>
        <end position="791"/>
    </location>
</feature>
<accession>A0A7V4U0Y8</accession>
<gene>
    <name evidence="6" type="ORF">ENK44_06215</name>
</gene>
<dbReference type="InterPro" id="IPR003594">
    <property type="entry name" value="HATPase_dom"/>
</dbReference>
<evidence type="ECO:0000313" key="6">
    <source>
        <dbReference type="EMBL" id="HGY55272.1"/>
    </source>
</evidence>
<dbReference type="Pfam" id="PF07730">
    <property type="entry name" value="HisKA_3"/>
    <property type="match status" value="1"/>
</dbReference>
<keyword evidence="1" id="KW-0597">Phosphoprotein</keyword>
<dbReference type="Gene3D" id="2.130.10.10">
    <property type="entry name" value="YVTN repeat-like/Quinoprotein amine dehydrogenase"/>
    <property type="match status" value="3"/>
</dbReference>
<dbReference type="Gene3D" id="3.30.565.10">
    <property type="entry name" value="Histidine kinase-like ATPase, C-terminal domain"/>
    <property type="match status" value="1"/>
</dbReference>
<feature type="transmembrane region" description="Helical" evidence="2">
    <location>
        <begin position="798"/>
        <end position="818"/>
    </location>
</feature>
<comment type="caution">
    <text evidence="6">The sequence shown here is derived from an EMBL/GenBank/DDBJ whole genome shotgun (WGS) entry which is preliminary data.</text>
</comment>
<dbReference type="Gene3D" id="1.20.5.1930">
    <property type="match status" value="1"/>
</dbReference>
<keyword evidence="2" id="KW-0812">Transmembrane</keyword>
<evidence type="ECO:0000259" key="4">
    <source>
        <dbReference type="Pfam" id="PF07495"/>
    </source>
</evidence>
<feature type="domain" description="Signal transduction histidine kinase subgroup 3 dimerisation and phosphoacceptor" evidence="5">
    <location>
        <begin position="851"/>
        <end position="909"/>
    </location>
</feature>
<dbReference type="InterPro" id="IPR036890">
    <property type="entry name" value="HATPase_C_sf"/>
</dbReference>
<dbReference type="SUPFAM" id="SSF50998">
    <property type="entry name" value="Quinoprotein alcohol dehydrogenase-like"/>
    <property type="match status" value="1"/>
</dbReference>
<dbReference type="AlphaFoldDB" id="A0A7V4U0Y8"/>
<dbReference type="InterPro" id="IPR011712">
    <property type="entry name" value="Sig_transdc_His_kin_sub3_dim/P"/>
</dbReference>
<dbReference type="EMBL" id="DRQG01000059">
    <property type="protein sequence ID" value="HGY55272.1"/>
    <property type="molecule type" value="Genomic_DNA"/>
</dbReference>
<dbReference type="PANTHER" id="PTHR43547">
    <property type="entry name" value="TWO-COMPONENT HISTIDINE KINASE"/>
    <property type="match status" value="1"/>
</dbReference>
<sequence length="1046" mass="119702">MAFIKKIILAIFVFGAVLAQDIVPEFERITEDDGLLNTTVECIFQDSFGFMWFGTWKGLTRYDGTDFRFYKIFPAHPRFVSSNNVTALAEDKNGFIWIGTMQGLIRLDPFNGATRTYRHDALNPNSPSHDFITSLFVDKETIWFGTQGGGLNKLALNTGGEPIHFFHYTFDSGSYAKSGWNSLYGLIGDQRLDKDLLWIATAEGLIRFEKKSGKYDRLSHQAKSPASDELKVIHQDKRKRIWVGTANGFISLLSEKATGAITFYDYAVSANRMINHISDADSTHLWLDAGNEGGLIRFNTDSGEYTNFLNDPSIPNSLINNFITALYQDCSGILWVGTANSLSRFDPGRKKFRQSVALPAMHKKYYHSRKTPEILKSGKDKLWLGKYGFGLIYINSANNNIINYRHDETDPQSLCNDFIQVMLEDHLGTIWVGTQNGLDRFEEKNGTFIHYSDDPQQAGATRFLPDDLINDIYEDRDGRLWVCTSAGVSRLDRSKDHFVHYLYGSSRQLRKTGYYLGTVYQDSKKQYWIGGRGLFRFYPEENKIKPYFHQQAGTLLWINEMVSTIYEDRRGSLWIGTSGAGLYRLSEHGPSLQLTENNGFAGDYVMAILEDKQGFLWVSTYMGLSKVDPVSGTFKNYGLKDGLTYNYFQLRSASKDKYDRMYFGQNSGYTEFDPSRIKDNPNESQIIITGISIFNQDINPEIPAKGYSQLILPYNQNMLTFKYVLLNFTNSRLNNYKYLLNGVDKEWNYVGRRRVAAYSNLPAGEYIFQVKGRNSDGVWNEQGAAVKIIILPPWWRTWWAYALYFILTAAVLFGGFRFETNRRVMEHRAVVAELQAETFEARKHAEQEQMRGRIAGDLHDDIGSNLSSIVLLSETLEHRLKPTGKEKQRLKQIRQIAMATAESMRDIVWFVNPLNDDMDKLLAKMRETANTMLSQVKLRVDIERSKDSGWQGDLNFRRNLFLLFKEALQNIVRHSRATEVVISIRQNKQMFRLEIQDNGIGFEAKTQYAGNGLKNFKHRAKEMKAEYVLTTQQGAGTSVLLIKNIP</sequence>
<dbReference type="Gene3D" id="2.60.40.10">
    <property type="entry name" value="Immunoglobulins"/>
    <property type="match status" value="1"/>
</dbReference>
<dbReference type="PANTHER" id="PTHR43547:SF2">
    <property type="entry name" value="HYBRID SIGNAL TRANSDUCTION HISTIDINE KINASE C"/>
    <property type="match status" value="1"/>
</dbReference>
<dbReference type="Pfam" id="PF07495">
    <property type="entry name" value="Y_Y_Y"/>
    <property type="match status" value="1"/>
</dbReference>
<evidence type="ECO:0000259" key="3">
    <source>
        <dbReference type="Pfam" id="PF02518"/>
    </source>
</evidence>
<organism evidence="6">
    <name type="scientific">Caldithrix abyssi</name>
    <dbReference type="NCBI Taxonomy" id="187145"/>
    <lineage>
        <taxon>Bacteria</taxon>
        <taxon>Pseudomonadati</taxon>
        <taxon>Calditrichota</taxon>
        <taxon>Calditrichia</taxon>
        <taxon>Calditrichales</taxon>
        <taxon>Calditrichaceae</taxon>
        <taxon>Caldithrix</taxon>
    </lineage>
</organism>
<keyword evidence="2" id="KW-0472">Membrane</keyword>
<evidence type="ECO:0008006" key="7">
    <source>
        <dbReference type="Google" id="ProtNLM"/>
    </source>
</evidence>
<dbReference type="InterPro" id="IPR011047">
    <property type="entry name" value="Quinoprotein_ADH-like_sf"/>
</dbReference>
<evidence type="ECO:0000256" key="2">
    <source>
        <dbReference type="SAM" id="Phobius"/>
    </source>
</evidence>
<dbReference type="GO" id="GO:0000155">
    <property type="term" value="F:phosphorelay sensor kinase activity"/>
    <property type="evidence" value="ECO:0007669"/>
    <property type="project" value="InterPro"/>
</dbReference>
<dbReference type="GO" id="GO:0046983">
    <property type="term" value="F:protein dimerization activity"/>
    <property type="evidence" value="ECO:0007669"/>
    <property type="project" value="InterPro"/>
</dbReference>
<proteinExistence type="predicted"/>
<dbReference type="FunFam" id="2.60.40.10:FF:000791">
    <property type="entry name" value="Two-component system sensor histidine kinase/response regulator"/>
    <property type="match status" value="1"/>
</dbReference>
<dbReference type="CDD" id="cd16917">
    <property type="entry name" value="HATPase_UhpB-NarQ-NarX-like"/>
    <property type="match status" value="1"/>
</dbReference>
<dbReference type="InterPro" id="IPR015943">
    <property type="entry name" value="WD40/YVTN_repeat-like_dom_sf"/>
</dbReference>
<keyword evidence="2" id="KW-1133">Transmembrane helix</keyword>
<protein>
    <recommendedName>
        <fullName evidence="7">Histidine kinase domain-containing protein</fullName>
    </recommendedName>
</protein>
<dbReference type="InterPro" id="IPR011110">
    <property type="entry name" value="Reg_prop"/>
</dbReference>
<dbReference type="SUPFAM" id="SSF63829">
    <property type="entry name" value="Calcium-dependent phosphotriesterase"/>
    <property type="match status" value="1"/>
</dbReference>
<dbReference type="InterPro" id="IPR011123">
    <property type="entry name" value="Y_Y_Y"/>
</dbReference>
<dbReference type="GO" id="GO:0016020">
    <property type="term" value="C:membrane"/>
    <property type="evidence" value="ECO:0007669"/>
    <property type="project" value="InterPro"/>
</dbReference>
<dbReference type="InterPro" id="IPR013783">
    <property type="entry name" value="Ig-like_fold"/>
</dbReference>
<evidence type="ECO:0000259" key="5">
    <source>
        <dbReference type="Pfam" id="PF07730"/>
    </source>
</evidence>
<reference evidence="6" key="1">
    <citation type="journal article" date="2020" name="mSystems">
        <title>Genome- and Community-Level Interaction Insights into Carbon Utilization and Element Cycling Functions of Hydrothermarchaeota in Hydrothermal Sediment.</title>
        <authorList>
            <person name="Zhou Z."/>
            <person name="Liu Y."/>
            <person name="Xu W."/>
            <person name="Pan J."/>
            <person name="Luo Z.H."/>
            <person name="Li M."/>
        </authorList>
    </citation>
    <scope>NUCLEOTIDE SEQUENCE [LARGE SCALE GENOMIC DNA]</scope>
    <source>
        <strain evidence="6">HyVt-577</strain>
    </source>
</reference>
<dbReference type="Pfam" id="PF07494">
    <property type="entry name" value="Reg_prop"/>
    <property type="match status" value="7"/>
</dbReference>
<dbReference type="Proteomes" id="UP000885779">
    <property type="component" value="Unassembled WGS sequence"/>
</dbReference>
<dbReference type="Pfam" id="PF02518">
    <property type="entry name" value="HATPase_c"/>
    <property type="match status" value="1"/>
</dbReference>
<dbReference type="SUPFAM" id="SSF55874">
    <property type="entry name" value="ATPase domain of HSP90 chaperone/DNA topoisomerase II/histidine kinase"/>
    <property type="match status" value="1"/>
</dbReference>